<organism evidence="4 5">
    <name type="scientific">Segatella maculosa OT 289</name>
    <dbReference type="NCBI Taxonomy" id="999422"/>
    <lineage>
        <taxon>Bacteria</taxon>
        <taxon>Pseudomonadati</taxon>
        <taxon>Bacteroidota</taxon>
        <taxon>Bacteroidia</taxon>
        <taxon>Bacteroidales</taxon>
        <taxon>Prevotellaceae</taxon>
        <taxon>Segatella</taxon>
    </lineage>
</organism>
<gene>
    <name evidence="4" type="ORF">HMPREF9944_00123</name>
</gene>
<dbReference type="PANTHER" id="PTHR43420:SF12">
    <property type="entry name" value="N-ACETYLTRANSFERASE DOMAIN-CONTAINING PROTEIN"/>
    <property type="match status" value="1"/>
</dbReference>
<dbReference type="PATRIC" id="fig|999422.3.peg.117"/>
<dbReference type="CDD" id="cd04301">
    <property type="entry name" value="NAT_SF"/>
    <property type="match status" value="1"/>
</dbReference>
<protein>
    <recommendedName>
        <fullName evidence="3">N-acetyltransferase domain-containing protein</fullName>
    </recommendedName>
</protein>
<keyword evidence="5" id="KW-1185">Reference proteome</keyword>
<evidence type="ECO:0000313" key="5">
    <source>
        <dbReference type="Proteomes" id="UP000003167"/>
    </source>
</evidence>
<name>H1HIX9_9BACT</name>
<accession>H1HIX9</accession>
<proteinExistence type="predicted"/>
<dbReference type="RefSeq" id="WP_008563710.1">
    <property type="nucleotide sequence ID" value="NZ_JH594500.1"/>
</dbReference>
<dbReference type="HOGENOM" id="CLU_087235_2_0_10"/>
<dbReference type="InterPro" id="IPR050680">
    <property type="entry name" value="YpeA/RimI_acetyltransf"/>
</dbReference>
<reference evidence="4 5" key="1">
    <citation type="submission" date="2011-12" db="EMBL/GenBank/DDBJ databases">
        <title>The Genome Sequence of Prevotella maculosa OT 289.</title>
        <authorList>
            <consortium name="The Broad Institute Genome Sequencing Platform"/>
            <person name="Earl A."/>
            <person name="Ward D."/>
            <person name="Feldgarden M."/>
            <person name="Gevers D."/>
            <person name="Izard J."/>
            <person name="Blanton J.M."/>
            <person name="Mathney J."/>
            <person name="Tanner A.C."/>
            <person name="Dewhirst F.E."/>
            <person name="Young S.K."/>
            <person name="Zeng Q."/>
            <person name="Gargeya S."/>
            <person name="Fitzgerald M."/>
            <person name="Haas B."/>
            <person name="Abouelleil A."/>
            <person name="Alvarado L."/>
            <person name="Arachchi H.M."/>
            <person name="Berlin A."/>
            <person name="Chapman S.B."/>
            <person name="Gearin G."/>
            <person name="Goldberg J."/>
            <person name="Griggs A."/>
            <person name="Gujja S."/>
            <person name="Hansen M."/>
            <person name="Heiman D."/>
            <person name="Howarth C."/>
            <person name="Larimer J."/>
            <person name="Lui A."/>
            <person name="MacDonald P.J.P."/>
            <person name="McCowen C."/>
            <person name="Montmayeur A."/>
            <person name="Murphy C."/>
            <person name="Neiman D."/>
            <person name="Pearson M."/>
            <person name="Priest M."/>
            <person name="Roberts A."/>
            <person name="Saif S."/>
            <person name="Shea T."/>
            <person name="Sisk P."/>
            <person name="Stolte C."/>
            <person name="Sykes S."/>
            <person name="Wortman J."/>
            <person name="Nusbaum C."/>
            <person name="Birren B."/>
        </authorList>
    </citation>
    <scope>NUCLEOTIDE SEQUENCE [LARGE SCALE GENOMIC DNA]</scope>
    <source>
        <strain evidence="4 5">OT 289</strain>
    </source>
</reference>
<dbReference type="Proteomes" id="UP000003167">
    <property type="component" value="Unassembled WGS sequence"/>
</dbReference>
<dbReference type="Gene3D" id="3.40.630.30">
    <property type="match status" value="1"/>
</dbReference>
<dbReference type="PROSITE" id="PS51186">
    <property type="entry name" value="GNAT"/>
    <property type="match status" value="1"/>
</dbReference>
<dbReference type="Pfam" id="PF00583">
    <property type="entry name" value="Acetyltransf_1"/>
    <property type="match status" value="1"/>
</dbReference>
<keyword evidence="2" id="KW-0012">Acyltransferase</keyword>
<sequence>MDKIRIENAALHQASTIASLVMLAMNHDCCQYFAGPHHTLDDFHQMLIRLVKRRDSQYSYQNTLVALAGEDVIGCCVSYDGSRLRDLRRAFLEETRDSFGLDYSHMADETQAGELYIDTLAVSVGYRGQGIATSLLQATCEKAAALHLPVGLLVDKGNPKAERLYKSFGFRYVNDAVWGTHPMRHLQRCDDGLPVNYKDNHKNNLTNELG</sequence>
<keyword evidence="1" id="KW-0808">Transferase</keyword>
<evidence type="ECO:0000259" key="3">
    <source>
        <dbReference type="PROSITE" id="PS51186"/>
    </source>
</evidence>
<dbReference type="STRING" id="999422.HMPREF9944_00123"/>
<dbReference type="GO" id="GO:0016747">
    <property type="term" value="F:acyltransferase activity, transferring groups other than amino-acyl groups"/>
    <property type="evidence" value="ECO:0007669"/>
    <property type="project" value="InterPro"/>
</dbReference>
<dbReference type="AlphaFoldDB" id="H1HIX9"/>
<dbReference type="PANTHER" id="PTHR43420">
    <property type="entry name" value="ACETYLTRANSFERASE"/>
    <property type="match status" value="1"/>
</dbReference>
<comment type="caution">
    <text evidence="4">The sequence shown here is derived from an EMBL/GenBank/DDBJ whole genome shotgun (WGS) entry which is preliminary data.</text>
</comment>
<dbReference type="OrthoDB" id="5319888at2"/>
<dbReference type="InterPro" id="IPR000182">
    <property type="entry name" value="GNAT_dom"/>
</dbReference>
<dbReference type="EMBL" id="AGEK01000008">
    <property type="protein sequence ID" value="EHO74600.1"/>
    <property type="molecule type" value="Genomic_DNA"/>
</dbReference>
<dbReference type="SUPFAM" id="SSF55729">
    <property type="entry name" value="Acyl-CoA N-acyltransferases (Nat)"/>
    <property type="match status" value="1"/>
</dbReference>
<evidence type="ECO:0000256" key="2">
    <source>
        <dbReference type="ARBA" id="ARBA00023315"/>
    </source>
</evidence>
<evidence type="ECO:0000313" key="4">
    <source>
        <dbReference type="EMBL" id="EHO74600.1"/>
    </source>
</evidence>
<evidence type="ECO:0000256" key="1">
    <source>
        <dbReference type="ARBA" id="ARBA00022679"/>
    </source>
</evidence>
<dbReference type="InterPro" id="IPR016181">
    <property type="entry name" value="Acyl_CoA_acyltransferase"/>
</dbReference>
<feature type="domain" description="N-acetyltransferase" evidence="3">
    <location>
        <begin position="20"/>
        <end position="188"/>
    </location>
</feature>